<sequence>MESANISRGWQVFESSNAEPSSDSLDSKPSNTTYDLYDELQDSTERLRAATLPLLPAHTEKNPSSVTSRKRDRDECLASSSDAPLFSSDDLLAASSDLYIDEHRDKRLHRGTWYDEERGLKIIKVERSPRKMSKPRGPFQRSFDSGIWLGSDESMGSEEPEAEADRDVAVRKALRVMEMGGSIDDDEELHPGELNHDSNQLSEDEGHATLVHKAMQTTKDPENVYGPVFPYWYVVMKVTLFLAKNLGLKP</sequence>
<evidence type="ECO:0000313" key="2">
    <source>
        <dbReference type="EMBL" id="KAL2037868.1"/>
    </source>
</evidence>
<gene>
    <name evidence="2" type="ORF">N7G274_009343</name>
</gene>
<reference evidence="2 3" key="1">
    <citation type="submission" date="2024-09" db="EMBL/GenBank/DDBJ databases">
        <title>Rethinking Asexuality: The Enigmatic Case of Functional Sexual Genes in Lepraria (Stereocaulaceae).</title>
        <authorList>
            <person name="Doellman M."/>
            <person name="Sun Y."/>
            <person name="Barcenas-Pena A."/>
            <person name="Lumbsch H.T."/>
            <person name="Grewe F."/>
        </authorList>
    </citation>
    <scope>NUCLEOTIDE SEQUENCE [LARGE SCALE GENOMIC DNA]</scope>
    <source>
        <strain evidence="2 3">Mercado 3170</strain>
    </source>
</reference>
<name>A0ABR4A3G3_9LECA</name>
<organism evidence="2 3">
    <name type="scientific">Stereocaulon virgatum</name>
    <dbReference type="NCBI Taxonomy" id="373712"/>
    <lineage>
        <taxon>Eukaryota</taxon>
        <taxon>Fungi</taxon>
        <taxon>Dikarya</taxon>
        <taxon>Ascomycota</taxon>
        <taxon>Pezizomycotina</taxon>
        <taxon>Lecanoromycetes</taxon>
        <taxon>OSLEUM clade</taxon>
        <taxon>Lecanoromycetidae</taxon>
        <taxon>Lecanorales</taxon>
        <taxon>Lecanorineae</taxon>
        <taxon>Stereocaulaceae</taxon>
        <taxon>Stereocaulon</taxon>
    </lineage>
</organism>
<keyword evidence="3" id="KW-1185">Reference proteome</keyword>
<evidence type="ECO:0000256" key="1">
    <source>
        <dbReference type="SAM" id="MobiDB-lite"/>
    </source>
</evidence>
<feature type="region of interest" description="Disordered" evidence="1">
    <location>
        <begin position="1"/>
        <end position="34"/>
    </location>
</feature>
<dbReference type="EMBL" id="JBEFKJ010000036">
    <property type="protein sequence ID" value="KAL2037868.1"/>
    <property type="molecule type" value="Genomic_DNA"/>
</dbReference>
<feature type="region of interest" description="Disordered" evidence="1">
    <location>
        <begin position="51"/>
        <end position="84"/>
    </location>
</feature>
<protein>
    <submittedName>
        <fullName evidence="2">Uncharacterized protein</fullName>
    </submittedName>
</protein>
<evidence type="ECO:0000313" key="3">
    <source>
        <dbReference type="Proteomes" id="UP001590950"/>
    </source>
</evidence>
<proteinExistence type="predicted"/>
<accession>A0ABR4A3G3</accession>
<dbReference type="Proteomes" id="UP001590950">
    <property type="component" value="Unassembled WGS sequence"/>
</dbReference>
<comment type="caution">
    <text evidence="2">The sequence shown here is derived from an EMBL/GenBank/DDBJ whole genome shotgun (WGS) entry which is preliminary data.</text>
</comment>